<proteinExistence type="inferred from homology"/>
<dbReference type="Proteomes" id="UP000236754">
    <property type="component" value="Unassembled WGS sequence"/>
</dbReference>
<keyword evidence="4" id="KW-0067">ATP-binding</keyword>
<dbReference type="GO" id="GO:0005524">
    <property type="term" value="F:ATP binding"/>
    <property type="evidence" value="ECO:0007669"/>
    <property type="project" value="UniProtKB-KW"/>
</dbReference>
<sequence length="693" mass="73613">MAGIGIRPLGEDDPKRLGPYRLLWRLTSGGMGRIHLGRSTPDGPLVAVKTLLAEGVVSEPDRKRFAREVELAQRIDSACTARLREADARAERPWMAIDFVPAPSLGDLVRTAGRLPASAIPWLAAGTIQALLALHDKGVVHRDVKPQNILLPLTGPLVIDFGISHAIDKTATALTLGTIDYTSPEQALGQRSTQASDVYSLGATLFHLAVGRAPYPESDDGPLQRLARVQAGTLDLTGLPPELAPLIRPCLAFEPEQRPTLDELLPLFLDEADQEAVRQDARHWLPLRWKALVDAYEAHGRVLEKDPGAAEAMADEHTRPAPPPAPVLIDAEERAARREREEQAREAREFRDRELHDLAAVLRARVAEEEAAAEQWRADQREAEERAAERLQATRLEAERHAADRREADRLAAAPRSSQGGPAGALAVVVVLVIALLVWHPWTGDGGTDSTGGASSVASGVPLVPSDDGSPGDDPNGTPVDTNGAPHSTTGTGRTGATGDSTDGTALDTPSDAPTTTAPGTDPTEEAFDAVRIGDCLPVYDTGSGGTRIVWSAATPPSAVSCTSQLAGLVQVTARTSGSCPNGMGEASWSYTSPDTGDTTRLCVTRIYLPHYCMLGEQSGDSVVIGPMTVVDCSTGQVPTPYNQVMYIAGVHPASSGADAGDCAQGGSDRTRYWAWVVDGGRTLLCTTVYQRG</sequence>
<dbReference type="PROSITE" id="PS00108">
    <property type="entry name" value="PROTEIN_KINASE_ST"/>
    <property type="match status" value="1"/>
</dbReference>
<dbReference type="InterPro" id="IPR011009">
    <property type="entry name" value="Kinase-like_dom_sf"/>
</dbReference>
<comment type="catalytic activity">
    <reaction evidence="8">
        <text>L-threonyl-[protein] + ATP = O-phospho-L-threonyl-[protein] + ADP + H(+)</text>
        <dbReference type="Rhea" id="RHEA:46608"/>
        <dbReference type="Rhea" id="RHEA-COMP:11060"/>
        <dbReference type="Rhea" id="RHEA-COMP:11605"/>
        <dbReference type="ChEBI" id="CHEBI:15378"/>
        <dbReference type="ChEBI" id="CHEBI:30013"/>
        <dbReference type="ChEBI" id="CHEBI:30616"/>
        <dbReference type="ChEBI" id="CHEBI:61977"/>
        <dbReference type="ChEBI" id="CHEBI:456216"/>
        <dbReference type="EC" id="2.7.12.2"/>
    </reaction>
</comment>
<protein>
    <recommendedName>
        <fullName evidence="6">mitogen-activated protein kinase kinase</fullName>
        <ecNumber evidence="6">2.7.12.2</ecNumber>
    </recommendedName>
</protein>
<feature type="compositionally biased region" description="Low complexity" evidence="11">
    <location>
        <begin position="451"/>
        <end position="475"/>
    </location>
</feature>
<dbReference type="Pfam" id="PF00069">
    <property type="entry name" value="Pkinase"/>
    <property type="match status" value="1"/>
</dbReference>
<keyword evidence="10" id="KW-0175">Coiled coil</keyword>
<evidence type="ECO:0000256" key="4">
    <source>
        <dbReference type="ARBA" id="ARBA00022840"/>
    </source>
</evidence>
<accession>A0A1H5Z5A2</accession>
<dbReference type="Gene3D" id="3.30.200.20">
    <property type="entry name" value="Phosphorylase Kinase, domain 1"/>
    <property type="match status" value="1"/>
</dbReference>
<comment type="similarity">
    <text evidence="5">Belongs to the protein kinase superfamily. STE Ser/Thr protein kinase family. MAP kinase kinase subfamily.</text>
</comment>
<feature type="domain" description="Protein kinase" evidence="12">
    <location>
        <begin position="20"/>
        <end position="269"/>
    </location>
</feature>
<evidence type="ECO:0000256" key="9">
    <source>
        <dbReference type="ARBA" id="ARBA00051693"/>
    </source>
</evidence>
<evidence type="ECO:0000256" key="1">
    <source>
        <dbReference type="ARBA" id="ARBA00022679"/>
    </source>
</evidence>
<keyword evidence="2" id="KW-0547">Nucleotide-binding</keyword>
<reference evidence="13 14" key="1">
    <citation type="submission" date="2016-10" db="EMBL/GenBank/DDBJ databases">
        <authorList>
            <person name="de Groot N.N."/>
        </authorList>
    </citation>
    <scope>NUCLEOTIDE SEQUENCE [LARGE SCALE GENOMIC DNA]</scope>
    <source>
        <strain evidence="13 14">CGMCC 4.2023</strain>
    </source>
</reference>
<keyword evidence="14" id="KW-1185">Reference proteome</keyword>
<evidence type="ECO:0000313" key="13">
    <source>
        <dbReference type="EMBL" id="SEG30825.1"/>
    </source>
</evidence>
<feature type="region of interest" description="Disordered" evidence="11">
    <location>
        <begin position="445"/>
        <end position="528"/>
    </location>
</feature>
<feature type="coiled-coil region" evidence="10">
    <location>
        <begin position="329"/>
        <end position="401"/>
    </location>
</feature>
<dbReference type="PROSITE" id="PS50011">
    <property type="entry name" value="PROTEIN_KINASE_DOM"/>
    <property type="match status" value="1"/>
</dbReference>
<dbReference type="InterPro" id="IPR008271">
    <property type="entry name" value="Ser/Thr_kinase_AS"/>
</dbReference>
<dbReference type="EMBL" id="FNVU01000004">
    <property type="protein sequence ID" value="SEG30825.1"/>
    <property type="molecule type" value="Genomic_DNA"/>
</dbReference>
<dbReference type="Gene3D" id="1.10.510.10">
    <property type="entry name" value="Transferase(Phosphotransferase) domain 1"/>
    <property type="match status" value="1"/>
</dbReference>
<keyword evidence="13" id="KW-0723">Serine/threonine-protein kinase</keyword>
<keyword evidence="1" id="KW-0808">Transferase</keyword>
<evidence type="ECO:0000256" key="8">
    <source>
        <dbReference type="ARBA" id="ARBA00049299"/>
    </source>
</evidence>
<comment type="catalytic activity">
    <reaction evidence="7">
        <text>L-seryl-[protein] + ATP = O-phospho-L-seryl-[protein] + ADP + H(+)</text>
        <dbReference type="Rhea" id="RHEA:17989"/>
        <dbReference type="Rhea" id="RHEA-COMP:9863"/>
        <dbReference type="Rhea" id="RHEA-COMP:11604"/>
        <dbReference type="ChEBI" id="CHEBI:15378"/>
        <dbReference type="ChEBI" id="CHEBI:29999"/>
        <dbReference type="ChEBI" id="CHEBI:30616"/>
        <dbReference type="ChEBI" id="CHEBI:83421"/>
        <dbReference type="ChEBI" id="CHEBI:456216"/>
        <dbReference type="EC" id="2.7.12.2"/>
    </reaction>
</comment>
<organism evidence="13 14">
    <name type="scientific">Actinacidiphila yanglinensis</name>
    <dbReference type="NCBI Taxonomy" id="310779"/>
    <lineage>
        <taxon>Bacteria</taxon>
        <taxon>Bacillati</taxon>
        <taxon>Actinomycetota</taxon>
        <taxon>Actinomycetes</taxon>
        <taxon>Kitasatosporales</taxon>
        <taxon>Streptomycetaceae</taxon>
        <taxon>Actinacidiphila</taxon>
    </lineage>
</organism>
<evidence type="ECO:0000259" key="12">
    <source>
        <dbReference type="PROSITE" id="PS50011"/>
    </source>
</evidence>
<evidence type="ECO:0000256" key="2">
    <source>
        <dbReference type="ARBA" id="ARBA00022741"/>
    </source>
</evidence>
<dbReference type="RefSeq" id="WP_103885568.1">
    <property type="nucleotide sequence ID" value="NZ_FNVU01000004.1"/>
</dbReference>
<evidence type="ECO:0000256" key="11">
    <source>
        <dbReference type="SAM" id="MobiDB-lite"/>
    </source>
</evidence>
<name>A0A1H5Z5A2_9ACTN</name>
<evidence type="ECO:0000256" key="5">
    <source>
        <dbReference type="ARBA" id="ARBA00038035"/>
    </source>
</evidence>
<keyword evidence="3 13" id="KW-0418">Kinase</keyword>
<evidence type="ECO:0000256" key="7">
    <source>
        <dbReference type="ARBA" id="ARBA00049014"/>
    </source>
</evidence>
<dbReference type="SMART" id="SM00220">
    <property type="entry name" value="S_TKc"/>
    <property type="match status" value="1"/>
</dbReference>
<feature type="compositionally biased region" description="Basic and acidic residues" evidence="11">
    <location>
        <begin position="308"/>
        <end position="319"/>
    </location>
</feature>
<comment type="catalytic activity">
    <reaction evidence="9">
        <text>L-tyrosyl-[protein] + ATP = O-phospho-L-tyrosyl-[protein] + ADP + H(+)</text>
        <dbReference type="Rhea" id="RHEA:10596"/>
        <dbReference type="Rhea" id="RHEA-COMP:10136"/>
        <dbReference type="Rhea" id="RHEA-COMP:20101"/>
        <dbReference type="ChEBI" id="CHEBI:15378"/>
        <dbReference type="ChEBI" id="CHEBI:30616"/>
        <dbReference type="ChEBI" id="CHEBI:46858"/>
        <dbReference type="ChEBI" id="CHEBI:61978"/>
        <dbReference type="ChEBI" id="CHEBI:456216"/>
        <dbReference type="EC" id="2.7.12.2"/>
    </reaction>
</comment>
<dbReference type="CDD" id="cd14014">
    <property type="entry name" value="STKc_PknB_like"/>
    <property type="match status" value="1"/>
</dbReference>
<feature type="compositionally biased region" description="Low complexity" evidence="11">
    <location>
        <begin position="488"/>
        <end position="522"/>
    </location>
</feature>
<dbReference type="EC" id="2.7.12.2" evidence="6"/>
<dbReference type="PANTHER" id="PTHR48013">
    <property type="entry name" value="DUAL SPECIFICITY MITOGEN-ACTIVATED PROTEIN KINASE KINASE 5-RELATED"/>
    <property type="match status" value="1"/>
</dbReference>
<dbReference type="InterPro" id="IPR000719">
    <property type="entry name" value="Prot_kinase_dom"/>
</dbReference>
<feature type="region of interest" description="Disordered" evidence="11">
    <location>
        <begin position="308"/>
        <end position="328"/>
    </location>
</feature>
<dbReference type="OrthoDB" id="3454170at2"/>
<evidence type="ECO:0000256" key="6">
    <source>
        <dbReference type="ARBA" id="ARBA00038999"/>
    </source>
</evidence>
<evidence type="ECO:0000256" key="3">
    <source>
        <dbReference type="ARBA" id="ARBA00022777"/>
    </source>
</evidence>
<gene>
    <name evidence="13" type="ORF">SAMN05216223_104287</name>
</gene>
<dbReference type="SUPFAM" id="SSF56112">
    <property type="entry name" value="Protein kinase-like (PK-like)"/>
    <property type="match status" value="1"/>
</dbReference>
<dbReference type="GO" id="GO:0004674">
    <property type="term" value="F:protein serine/threonine kinase activity"/>
    <property type="evidence" value="ECO:0007669"/>
    <property type="project" value="UniProtKB-KW"/>
</dbReference>
<dbReference type="PANTHER" id="PTHR48013:SF9">
    <property type="entry name" value="DUAL SPECIFICITY MITOGEN-ACTIVATED PROTEIN KINASE KINASE 5"/>
    <property type="match status" value="1"/>
</dbReference>
<evidence type="ECO:0000313" key="14">
    <source>
        <dbReference type="Proteomes" id="UP000236754"/>
    </source>
</evidence>
<evidence type="ECO:0000256" key="10">
    <source>
        <dbReference type="SAM" id="Coils"/>
    </source>
</evidence>
<dbReference type="AlphaFoldDB" id="A0A1H5Z5A2"/>